<accession>A0A1Y1UMC2</accession>
<feature type="transmembrane region" description="Helical" evidence="2">
    <location>
        <begin position="95"/>
        <end position="117"/>
    </location>
</feature>
<proteinExistence type="predicted"/>
<dbReference type="GO" id="GO:0005783">
    <property type="term" value="C:endoplasmic reticulum"/>
    <property type="evidence" value="ECO:0007669"/>
    <property type="project" value="TreeGrafter"/>
</dbReference>
<evidence type="ECO:0000259" key="3">
    <source>
        <dbReference type="SMART" id="SM00594"/>
    </source>
</evidence>
<feature type="compositionally biased region" description="Basic and acidic residues" evidence="1">
    <location>
        <begin position="25"/>
        <end position="34"/>
    </location>
</feature>
<dbReference type="PANTHER" id="PTHR23322">
    <property type="entry name" value="FAS-ASSOCIATED PROTEIN"/>
    <property type="match status" value="1"/>
</dbReference>
<dbReference type="Gene3D" id="3.40.30.10">
    <property type="entry name" value="Glutaredoxin"/>
    <property type="match status" value="1"/>
</dbReference>
<keyword evidence="2" id="KW-0472">Membrane</keyword>
<evidence type="ECO:0000256" key="2">
    <source>
        <dbReference type="SAM" id="Phobius"/>
    </source>
</evidence>
<dbReference type="InterPro" id="IPR006577">
    <property type="entry name" value="UAS"/>
</dbReference>
<sequence>MSLSASQQDALEQLWAVTDSQSAPSRERDERLLRENGWDVQRTVELIFASADDQGSSAGPSRPSPPTYEPMEVDDSMAYPDLQPRSRRRPASRSLSGSGTSGVGLWGFITFPIRLVWSVFTGTWYFFIRTFIPLSFLPHFPRALLPPARPTGSTTHRALDPTAESLAFIRDLEVYTGASAANRTLPDFYAGPYREFLSQVRKQGKVGLVVLMCGEHEDDEEFKRDVLIDSDLVRTLKDKDIMVWAADIRSREGYQVSQTLLVTTYPSLTYVSLLPASPTSNSTASPRLSVLSTLSGPPSTTTSASSIVQTLTNSILPRTGPFLARLKRERLTLEEARHLREEQDRAFKAAERKDRERLQAQRQAEQAERLTKEREARELAEKASQVEKRRQWRRYARKHLLPRSEGSIRVALRTPISSERVIRQFQPGPSTMPLFILAETLLIPPSDVPEEDPESPPEGYEPSFDFRIVTAYPRKEIERVEEGGEAIWNNVTAAGGALFAEKLDGGNWGDEEVKALNGEDSEDEEVIE</sequence>
<dbReference type="EMBL" id="NBSH01000003">
    <property type="protein sequence ID" value="ORX39203.1"/>
    <property type="molecule type" value="Genomic_DNA"/>
</dbReference>
<evidence type="ECO:0000313" key="4">
    <source>
        <dbReference type="EMBL" id="ORX39203.1"/>
    </source>
</evidence>
<dbReference type="GO" id="GO:0036503">
    <property type="term" value="P:ERAD pathway"/>
    <property type="evidence" value="ECO:0007669"/>
    <property type="project" value="TreeGrafter"/>
</dbReference>
<dbReference type="STRING" id="4999.A0A1Y1UMC2"/>
<dbReference type="AlphaFoldDB" id="A0A1Y1UMC2"/>
<keyword evidence="5" id="KW-1185">Reference proteome</keyword>
<feature type="region of interest" description="Disordered" evidence="1">
    <location>
        <begin position="507"/>
        <end position="528"/>
    </location>
</feature>
<dbReference type="InterPro" id="IPR050730">
    <property type="entry name" value="UBX_domain-protein"/>
</dbReference>
<evidence type="ECO:0000313" key="5">
    <source>
        <dbReference type="Proteomes" id="UP000193218"/>
    </source>
</evidence>
<feature type="region of interest" description="Disordered" evidence="1">
    <location>
        <begin position="1"/>
        <end position="34"/>
    </location>
</feature>
<dbReference type="RefSeq" id="XP_021873066.1">
    <property type="nucleotide sequence ID" value="XM_022013222.1"/>
</dbReference>
<reference evidence="4 5" key="1">
    <citation type="submission" date="2017-03" db="EMBL/GenBank/DDBJ databases">
        <title>Widespread Adenine N6-methylation of Active Genes in Fungi.</title>
        <authorList>
            <consortium name="DOE Joint Genome Institute"/>
            <person name="Mondo S.J."/>
            <person name="Dannebaum R.O."/>
            <person name="Kuo R.C."/>
            <person name="Louie K.B."/>
            <person name="Bewick A.J."/>
            <person name="Labutti K."/>
            <person name="Haridas S."/>
            <person name="Kuo A."/>
            <person name="Salamov A."/>
            <person name="Ahrendt S.R."/>
            <person name="Lau R."/>
            <person name="Bowen B.P."/>
            <person name="Lipzen A."/>
            <person name="Sullivan W."/>
            <person name="Andreopoulos W.B."/>
            <person name="Clum A."/>
            <person name="Lindquist E."/>
            <person name="Daum C."/>
            <person name="Northen T.R."/>
            <person name="Ramamoorthy G."/>
            <person name="Schmitz R.J."/>
            <person name="Gryganskyi A."/>
            <person name="Culley D."/>
            <person name="Magnuson J."/>
            <person name="James T.Y."/>
            <person name="O'Malley M.A."/>
            <person name="Stajich J.E."/>
            <person name="Spatafora J.W."/>
            <person name="Visel A."/>
            <person name="Grigoriev I.V."/>
        </authorList>
    </citation>
    <scope>NUCLEOTIDE SEQUENCE [LARGE SCALE GENOMIC DNA]</scope>
    <source>
        <strain evidence="4 5">NRRL Y-17943</strain>
    </source>
</reference>
<protein>
    <recommendedName>
        <fullName evidence="3">UAS domain-containing protein</fullName>
    </recommendedName>
</protein>
<feature type="region of interest" description="Disordered" evidence="1">
    <location>
        <begin position="49"/>
        <end position="100"/>
    </location>
</feature>
<gene>
    <name evidence="4" type="ORF">BD324DRAFT_576880</name>
</gene>
<dbReference type="GO" id="GO:0043130">
    <property type="term" value="F:ubiquitin binding"/>
    <property type="evidence" value="ECO:0007669"/>
    <property type="project" value="TreeGrafter"/>
</dbReference>
<name>A0A1Y1UMC2_9TREE</name>
<feature type="region of interest" description="Disordered" evidence="1">
    <location>
        <begin position="343"/>
        <end position="383"/>
    </location>
</feature>
<keyword evidence="2" id="KW-1133">Transmembrane helix</keyword>
<dbReference type="Proteomes" id="UP000193218">
    <property type="component" value="Unassembled WGS sequence"/>
</dbReference>
<feature type="compositionally biased region" description="Acidic residues" evidence="1">
    <location>
        <begin position="519"/>
        <end position="528"/>
    </location>
</feature>
<dbReference type="SUPFAM" id="SSF52833">
    <property type="entry name" value="Thioredoxin-like"/>
    <property type="match status" value="1"/>
</dbReference>
<organism evidence="4 5">
    <name type="scientific">Kockovaella imperatae</name>
    <dbReference type="NCBI Taxonomy" id="4999"/>
    <lineage>
        <taxon>Eukaryota</taxon>
        <taxon>Fungi</taxon>
        <taxon>Dikarya</taxon>
        <taxon>Basidiomycota</taxon>
        <taxon>Agaricomycotina</taxon>
        <taxon>Tremellomycetes</taxon>
        <taxon>Tremellales</taxon>
        <taxon>Cuniculitremaceae</taxon>
        <taxon>Kockovaella</taxon>
    </lineage>
</organism>
<dbReference type="InterPro" id="IPR036249">
    <property type="entry name" value="Thioredoxin-like_sf"/>
</dbReference>
<feature type="compositionally biased region" description="Polar residues" evidence="1">
    <location>
        <begin position="1"/>
        <end position="10"/>
    </location>
</feature>
<dbReference type="OrthoDB" id="1026733at2759"/>
<feature type="domain" description="UAS" evidence="3">
    <location>
        <begin position="167"/>
        <end position="289"/>
    </location>
</feature>
<dbReference type="InParanoid" id="A0A1Y1UMC2"/>
<dbReference type="SMART" id="SM00594">
    <property type="entry name" value="UAS"/>
    <property type="match status" value="1"/>
</dbReference>
<keyword evidence="2" id="KW-0812">Transmembrane</keyword>
<evidence type="ECO:0000256" key="1">
    <source>
        <dbReference type="SAM" id="MobiDB-lite"/>
    </source>
</evidence>
<dbReference type="FunCoup" id="A0A1Y1UMC2">
    <property type="interactions" value="747"/>
</dbReference>
<dbReference type="GeneID" id="33555030"/>
<comment type="caution">
    <text evidence="4">The sequence shown here is derived from an EMBL/GenBank/DDBJ whole genome shotgun (WGS) entry which is preliminary data.</text>
</comment>
<dbReference type="PANTHER" id="PTHR23322:SF1">
    <property type="entry name" value="FAS-ASSOCIATED FACTOR 2"/>
    <property type="match status" value="1"/>
</dbReference>